<feature type="chain" id="PRO_5041694103" evidence="1">
    <location>
        <begin position="16"/>
        <end position="188"/>
    </location>
</feature>
<keyword evidence="4" id="KW-1185">Reference proteome</keyword>
<dbReference type="EMBL" id="CATOUU010000075">
    <property type="protein sequence ID" value="CAI9915618.1"/>
    <property type="molecule type" value="Genomic_DNA"/>
</dbReference>
<protein>
    <submittedName>
        <fullName evidence="3">Hypothetical_protein</fullName>
    </submittedName>
</protein>
<evidence type="ECO:0000256" key="1">
    <source>
        <dbReference type="SAM" id="SignalP"/>
    </source>
</evidence>
<accession>A0AA86NAG8</accession>
<proteinExistence type="predicted"/>
<gene>
    <name evidence="2" type="ORF">HINF_LOCUS3263</name>
    <name evidence="3" type="ORF">HINF_LOCUS33938</name>
</gene>
<evidence type="ECO:0000313" key="3">
    <source>
        <dbReference type="EMBL" id="CAL6031298.1"/>
    </source>
</evidence>
<dbReference type="Proteomes" id="UP001642409">
    <property type="component" value="Unassembled WGS sequence"/>
</dbReference>
<dbReference type="EMBL" id="CAXDID020000119">
    <property type="protein sequence ID" value="CAL6031298.1"/>
    <property type="molecule type" value="Genomic_DNA"/>
</dbReference>
<keyword evidence="1" id="KW-0732">Signal</keyword>
<feature type="signal peptide" evidence="1">
    <location>
        <begin position="1"/>
        <end position="15"/>
    </location>
</feature>
<name>A0AA86NAG8_9EUKA</name>
<comment type="caution">
    <text evidence="2">The sequence shown here is derived from an EMBL/GenBank/DDBJ whole genome shotgun (WGS) entry which is preliminary data.</text>
</comment>
<reference evidence="3 4" key="2">
    <citation type="submission" date="2024-07" db="EMBL/GenBank/DDBJ databases">
        <authorList>
            <person name="Akdeniz Z."/>
        </authorList>
    </citation>
    <scope>NUCLEOTIDE SEQUENCE [LARGE SCALE GENOMIC DNA]</scope>
</reference>
<evidence type="ECO:0000313" key="4">
    <source>
        <dbReference type="Proteomes" id="UP001642409"/>
    </source>
</evidence>
<organism evidence="2">
    <name type="scientific">Hexamita inflata</name>
    <dbReference type="NCBI Taxonomy" id="28002"/>
    <lineage>
        <taxon>Eukaryota</taxon>
        <taxon>Metamonada</taxon>
        <taxon>Diplomonadida</taxon>
        <taxon>Hexamitidae</taxon>
        <taxon>Hexamitinae</taxon>
        <taxon>Hexamita</taxon>
    </lineage>
</organism>
<dbReference type="AlphaFoldDB" id="A0AA86NAG8"/>
<sequence>MGKFVLTALVQTLGAISNICESSVQPLRSPYKLAYFAAFLSKCICGSHMSSYTTATPEFDQECDISCLSYAINYITSKQPRSVMTPLSATDQLYQSQIYLFVSRIALHKYKCNTTKHPKIVIQRFQCLNGNTGGSRHFASCVERFEFKLQMNLWNVDILFQNAEPLEIGTFCKILILAKSIQFQIYGY</sequence>
<reference evidence="2" key="1">
    <citation type="submission" date="2023-06" db="EMBL/GenBank/DDBJ databases">
        <authorList>
            <person name="Kurt Z."/>
        </authorList>
    </citation>
    <scope>NUCLEOTIDE SEQUENCE</scope>
</reference>
<evidence type="ECO:0000313" key="2">
    <source>
        <dbReference type="EMBL" id="CAI9915618.1"/>
    </source>
</evidence>